<dbReference type="InterPro" id="IPR036465">
    <property type="entry name" value="vWFA_dom_sf"/>
</dbReference>
<dbReference type="Pfam" id="PF01882">
    <property type="entry name" value="DUF58"/>
    <property type="match status" value="1"/>
</dbReference>
<dbReference type="Gene3D" id="3.40.50.410">
    <property type="entry name" value="von Willebrand factor, type A domain"/>
    <property type="match status" value="1"/>
</dbReference>
<organism evidence="2">
    <name type="scientific">candidate division WOR-3 bacterium</name>
    <dbReference type="NCBI Taxonomy" id="2052148"/>
    <lineage>
        <taxon>Bacteria</taxon>
        <taxon>Bacteria division WOR-3</taxon>
    </lineage>
</organism>
<protein>
    <submittedName>
        <fullName evidence="2">DUF58 domain-containing protein</fullName>
    </submittedName>
</protein>
<proteinExistence type="predicted"/>
<dbReference type="SUPFAM" id="SSF53300">
    <property type="entry name" value="vWA-like"/>
    <property type="match status" value="1"/>
</dbReference>
<gene>
    <name evidence="2" type="ORF">ENV79_02280</name>
</gene>
<sequence>MKHPLSEVICKIKRLDLRAKLVVEGFLSGLHKSSYKGQAIEFADYRPYLPGDELKRIDWKIFAKTDKFWVREYEEETNLRAYLFLDTSGSMKYKSKEISKFEYAAFLAAAFAYLLFRQHDSVGLALFNKDNYKYLPPQFSKFHLAKILETIESATPEGETDIYKSLTELGKKIKKRGLIIIFSDFFDKKENVLKGLKSLRHKKNEVLVFHILDPNEIELNYSEPLIFRDLETKREISLDPRSIKKEYQETLKKLFLYYKQECAAHYIDYNLIFTNMPFDYAFFNYLAKRARIK</sequence>
<evidence type="ECO:0000313" key="2">
    <source>
        <dbReference type="EMBL" id="HHR48458.1"/>
    </source>
</evidence>
<dbReference type="PANTHER" id="PTHR33608">
    <property type="entry name" value="BLL2464 PROTEIN"/>
    <property type="match status" value="1"/>
</dbReference>
<dbReference type="InterPro" id="IPR002881">
    <property type="entry name" value="DUF58"/>
</dbReference>
<comment type="caution">
    <text evidence="2">The sequence shown here is derived from an EMBL/GenBank/DDBJ whole genome shotgun (WGS) entry which is preliminary data.</text>
</comment>
<dbReference type="PANTHER" id="PTHR33608:SF7">
    <property type="entry name" value="DUF58 DOMAIN-CONTAINING PROTEIN"/>
    <property type="match status" value="1"/>
</dbReference>
<dbReference type="EMBL" id="DTHS01000017">
    <property type="protein sequence ID" value="HHR48458.1"/>
    <property type="molecule type" value="Genomic_DNA"/>
</dbReference>
<dbReference type="AlphaFoldDB" id="A0A7V6CMS3"/>
<name>A0A7V6CMS3_UNCW3</name>
<feature type="domain" description="DUF58" evidence="1">
    <location>
        <begin position="44"/>
        <end position="251"/>
    </location>
</feature>
<evidence type="ECO:0000259" key="1">
    <source>
        <dbReference type="Pfam" id="PF01882"/>
    </source>
</evidence>
<accession>A0A7V6CMS3</accession>
<reference evidence="2" key="1">
    <citation type="journal article" date="2020" name="mSystems">
        <title>Genome- and Community-Level Interaction Insights into Carbon Utilization and Element Cycling Functions of Hydrothermarchaeota in Hydrothermal Sediment.</title>
        <authorList>
            <person name="Zhou Z."/>
            <person name="Liu Y."/>
            <person name="Xu W."/>
            <person name="Pan J."/>
            <person name="Luo Z.H."/>
            <person name="Li M."/>
        </authorList>
    </citation>
    <scope>NUCLEOTIDE SEQUENCE [LARGE SCALE GENOMIC DNA]</scope>
    <source>
        <strain evidence="2">SpSt-791</strain>
    </source>
</reference>